<dbReference type="Proteomes" id="UP001497535">
    <property type="component" value="Unassembled WGS sequence"/>
</dbReference>
<evidence type="ECO:0000313" key="1">
    <source>
        <dbReference type="EMBL" id="CAK5089262.1"/>
    </source>
</evidence>
<protein>
    <submittedName>
        <fullName evidence="1">Uncharacterized protein</fullName>
    </submittedName>
</protein>
<keyword evidence="2" id="KW-1185">Reference proteome</keyword>
<evidence type="ECO:0000313" key="2">
    <source>
        <dbReference type="Proteomes" id="UP001497535"/>
    </source>
</evidence>
<gene>
    <name evidence="1" type="ORF">MENTE1834_LOCUS36964</name>
</gene>
<accession>A0ACB1ACL6</accession>
<organism evidence="1 2">
    <name type="scientific">Meloidogyne enterolobii</name>
    <name type="common">Root-knot nematode worm</name>
    <name type="synonym">Meloidogyne mayaguensis</name>
    <dbReference type="NCBI Taxonomy" id="390850"/>
    <lineage>
        <taxon>Eukaryota</taxon>
        <taxon>Metazoa</taxon>
        <taxon>Ecdysozoa</taxon>
        <taxon>Nematoda</taxon>
        <taxon>Chromadorea</taxon>
        <taxon>Rhabditida</taxon>
        <taxon>Tylenchina</taxon>
        <taxon>Tylenchomorpha</taxon>
        <taxon>Tylenchoidea</taxon>
        <taxon>Meloidogynidae</taxon>
        <taxon>Meloidogyninae</taxon>
        <taxon>Meloidogyne</taxon>
    </lineage>
</organism>
<dbReference type="EMBL" id="CAVMJV010000076">
    <property type="protein sequence ID" value="CAK5089262.1"/>
    <property type="molecule type" value="Genomic_DNA"/>
</dbReference>
<name>A0ACB1ACL6_MELEN</name>
<proteinExistence type="predicted"/>
<sequence>MMAQIPEGLRCNLCTLRLSVELDERIQLVSCAQVSVKPAEKGVEEVGGEEEAEKECKENKECLFGGNCLDGNCFCLNGRFGEYCKNGKEGLNKFNFRGFLCSKEALFPGLTRFQKNREVPISACIKRPTASGSTVRVILSIFQIYRKIKIQ</sequence>
<reference evidence="1" key="1">
    <citation type="submission" date="2023-11" db="EMBL/GenBank/DDBJ databases">
        <authorList>
            <person name="Poullet M."/>
        </authorList>
    </citation>
    <scope>NUCLEOTIDE SEQUENCE</scope>
    <source>
        <strain evidence="1">E1834</strain>
    </source>
</reference>
<comment type="caution">
    <text evidence="1">The sequence shown here is derived from an EMBL/GenBank/DDBJ whole genome shotgun (WGS) entry which is preliminary data.</text>
</comment>